<keyword evidence="3" id="KW-1185">Reference proteome</keyword>
<dbReference type="NCBIfam" id="TIGR04088">
    <property type="entry name" value="cognate_SipW"/>
    <property type="match status" value="1"/>
</dbReference>
<dbReference type="PROSITE" id="PS51318">
    <property type="entry name" value="TAT"/>
    <property type="match status" value="1"/>
</dbReference>
<gene>
    <name evidence="1" type="primary">calY</name>
    <name evidence="1" type="ORF">GCM10009017_16630</name>
    <name evidence="2" type="ORF">J2752_000073</name>
</gene>
<proteinExistence type="predicted"/>
<keyword evidence="1" id="KW-0131">Cell cycle</keyword>
<evidence type="ECO:0000313" key="3">
    <source>
        <dbReference type="Proteomes" id="UP000614609"/>
    </source>
</evidence>
<reference evidence="1" key="2">
    <citation type="submission" date="2020-09" db="EMBL/GenBank/DDBJ databases">
        <authorList>
            <person name="Sun Q."/>
            <person name="Ohkuma M."/>
        </authorList>
    </citation>
    <scope>NUCLEOTIDE SEQUENCE</scope>
    <source>
        <strain evidence="1">JCM 16108</strain>
    </source>
</reference>
<protein>
    <submittedName>
        <fullName evidence="1">Cell division protein FtsN</fullName>
    </submittedName>
    <submittedName>
        <fullName evidence="2">Putative ribosomally synthesized peptide with SipW-like signal peptide</fullName>
    </submittedName>
</protein>
<dbReference type="Proteomes" id="UP000614609">
    <property type="component" value="Unassembled WGS sequence"/>
</dbReference>
<dbReference type="InterPro" id="IPR006311">
    <property type="entry name" value="TAT_signal"/>
</dbReference>
<dbReference type="Proteomes" id="UP000765891">
    <property type="component" value="Unassembled WGS sequence"/>
</dbReference>
<dbReference type="Pfam" id="PF12389">
    <property type="entry name" value="Peptidase_M73"/>
    <property type="match status" value="1"/>
</dbReference>
<accession>A0A830FW92</accession>
<dbReference type="AlphaFoldDB" id="A0A830FW92"/>
<dbReference type="GO" id="GO:0051301">
    <property type="term" value="P:cell division"/>
    <property type="evidence" value="ECO:0007669"/>
    <property type="project" value="UniProtKB-KW"/>
</dbReference>
<reference evidence="1" key="1">
    <citation type="journal article" date="2014" name="Int. J. Syst. Evol. Microbiol.">
        <title>Complete genome sequence of Corynebacterium casei LMG S-19264T (=DSM 44701T), isolated from a smear-ripened cheese.</title>
        <authorList>
            <consortium name="US DOE Joint Genome Institute (JGI-PGF)"/>
            <person name="Walter F."/>
            <person name="Albersmeier A."/>
            <person name="Kalinowski J."/>
            <person name="Ruckert C."/>
        </authorList>
    </citation>
    <scope>NUCLEOTIDE SEQUENCE</scope>
    <source>
        <strain evidence="1">JCM 16108</strain>
    </source>
</reference>
<dbReference type="OrthoDB" id="383151at2157"/>
<dbReference type="EMBL" id="JAGGKO010000001">
    <property type="protein sequence ID" value="MBP1953192.1"/>
    <property type="molecule type" value="Genomic_DNA"/>
</dbReference>
<organism evidence="1 3">
    <name type="scientific">Halarchaeum rubridurum</name>
    <dbReference type="NCBI Taxonomy" id="489911"/>
    <lineage>
        <taxon>Archaea</taxon>
        <taxon>Methanobacteriati</taxon>
        <taxon>Methanobacteriota</taxon>
        <taxon>Stenosarchaea group</taxon>
        <taxon>Halobacteria</taxon>
        <taxon>Halobacteriales</taxon>
        <taxon>Halobacteriaceae</taxon>
    </lineage>
</organism>
<reference evidence="2" key="3">
    <citation type="submission" date="2021-03" db="EMBL/GenBank/DDBJ databases">
        <title>Genomic Encyclopedia of Type Strains, Phase IV (KMG-IV): sequencing the most valuable type-strain genomes for metagenomic binning, comparative biology and taxonomic classification.</title>
        <authorList>
            <person name="Goeker M."/>
        </authorList>
    </citation>
    <scope>NUCLEOTIDE SEQUENCE</scope>
    <source>
        <strain evidence="2">DSM 22443</strain>
    </source>
</reference>
<dbReference type="InterPro" id="IPR022121">
    <property type="entry name" value="Peptidase_M73_camelysin"/>
</dbReference>
<sequence>MADIQLTRRSVLVAVVAVGLVAAGAGAGTMALFSDQEQSANNTIQAGTLDLSMGESASFVADGDNMNLKPGASTGGDVTLSNTGSLDGTVALNVTYAESDNDESTDNTTDMNATETAKVLDVTELTYGGSPIMENVSDTDGDGTKTLYDLSQSEVDVGALDATEEKDFNVTLTMQESAGNGYQNDGVDATFNFTVTQA</sequence>
<dbReference type="RefSeq" id="WP_188871804.1">
    <property type="nucleotide sequence ID" value="NZ_BMOO01000003.1"/>
</dbReference>
<evidence type="ECO:0000313" key="2">
    <source>
        <dbReference type="EMBL" id="MBP1953192.1"/>
    </source>
</evidence>
<dbReference type="EMBL" id="BMOO01000003">
    <property type="protein sequence ID" value="GGM67132.1"/>
    <property type="molecule type" value="Genomic_DNA"/>
</dbReference>
<comment type="caution">
    <text evidence="1">The sequence shown here is derived from an EMBL/GenBank/DDBJ whole genome shotgun (WGS) entry which is preliminary data.</text>
</comment>
<name>A0A830FW92_9EURY</name>
<dbReference type="InterPro" id="IPR023833">
    <property type="entry name" value="Signal_pept_SipW-depend-type"/>
</dbReference>
<keyword evidence="1" id="KW-0132">Cell division</keyword>
<evidence type="ECO:0000313" key="1">
    <source>
        <dbReference type="EMBL" id="GGM67132.1"/>
    </source>
</evidence>